<dbReference type="EMBL" id="KV875613">
    <property type="protein sequence ID" value="RZR71977.1"/>
    <property type="molecule type" value="Genomic_DNA"/>
</dbReference>
<accession>A0A445MCJ8</accession>
<dbReference type="AlphaFoldDB" id="A0A445MCJ8"/>
<proteinExistence type="predicted"/>
<reference evidence="1" key="1">
    <citation type="journal article" date="2018" name="Data Brief">
        <title>Genome sequence data from 17 accessions of Ensete ventricosum, a staple food crop for millions in Ethiopia.</title>
        <authorList>
            <person name="Yemataw Z."/>
            <person name="Muzemil S."/>
            <person name="Ambachew D."/>
            <person name="Tripathi L."/>
            <person name="Tesfaye K."/>
            <person name="Chala A."/>
            <person name="Farbos A."/>
            <person name="O'Neill P."/>
            <person name="Moore K."/>
            <person name="Grant M."/>
            <person name="Studholme D.J."/>
        </authorList>
    </citation>
    <scope>NUCLEOTIDE SEQUENCE [LARGE SCALE GENOMIC DNA]</scope>
    <source>
        <tissue evidence="1">Leaf</tissue>
    </source>
</reference>
<organism evidence="1">
    <name type="scientific">Ensete ventricosum</name>
    <name type="common">Abyssinian banana</name>
    <name type="synonym">Musa ensete</name>
    <dbReference type="NCBI Taxonomy" id="4639"/>
    <lineage>
        <taxon>Eukaryota</taxon>
        <taxon>Viridiplantae</taxon>
        <taxon>Streptophyta</taxon>
        <taxon>Embryophyta</taxon>
        <taxon>Tracheophyta</taxon>
        <taxon>Spermatophyta</taxon>
        <taxon>Magnoliopsida</taxon>
        <taxon>Liliopsida</taxon>
        <taxon>Zingiberales</taxon>
        <taxon>Musaceae</taxon>
        <taxon>Ensete</taxon>
    </lineage>
</organism>
<evidence type="ECO:0000313" key="1">
    <source>
        <dbReference type="EMBL" id="RZR71977.1"/>
    </source>
</evidence>
<name>A0A445MCJ8_ENSVE</name>
<dbReference type="Proteomes" id="UP000290560">
    <property type="component" value="Unassembled WGS sequence"/>
</dbReference>
<sequence length="102" mass="11726">MHRSRGINLIHGIIGRLMAPIRSRDQEMSYRDMARITRYMLIRGTDNHRRTIATLNILIWGTENIDGKGTRPLDKEEGPLMTMTPRAEQSLPILLELCILLS</sequence>
<protein>
    <submittedName>
        <fullName evidence="1">Uncharacterized protein</fullName>
    </submittedName>
</protein>
<gene>
    <name evidence="1" type="ORF">BHM03_00009282</name>
</gene>